<dbReference type="Gene3D" id="3.40.50.12780">
    <property type="entry name" value="N-terminal domain of ligase-like"/>
    <property type="match status" value="1"/>
</dbReference>
<evidence type="ECO:0000256" key="1">
    <source>
        <dbReference type="ARBA" id="ARBA00004514"/>
    </source>
</evidence>
<dbReference type="Gene3D" id="3.30.300.30">
    <property type="match status" value="1"/>
</dbReference>
<dbReference type="GO" id="GO:0005829">
    <property type="term" value="C:cytosol"/>
    <property type="evidence" value="ECO:0007669"/>
    <property type="project" value="UniProtKB-SubCell"/>
</dbReference>
<evidence type="ECO:0000259" key="6">
    <source>
        <dbReference type="Pfam" id="PF00501"/>
    </source>
</evidence>
<comment type="subcellular location">
    <subcellularLocation>
        <location evidence="1">Cytoplasm</location>
        <location evidence="1">Cytosol</location>
    </subcellularLocation>
</comment>
<evidence type="ECO:0000256" key="2">
    <source>
        <dbReference type="ARBA" id="ARBA00006432"/>
    </source>
</evidence>
<organism evidence="8 9">
    <name type="scientific">Clitoria ternatea</name>
    <name type="common">Butterfly pea</name>
    <dbReference type="NCBI Taxonomy" id="43366"/>
    <lineage>
        <taxon>Eukaryota</taxon>
        <taxon>Viridiplantae</taxon>
        <taxon>Streptophyta</taxon>
        <taxon>Embryophyta</taxon>
        <taxon>Tracheophyta</taxon>
        <taxon>Spermatophyta</taxon>
        <taxon>Magnoliopsida</taxon>
        <taxon>eudicotyledons</taxon>
        <taxon>Gunneridae</taxon>
        <taxon>Pentapetalae</taxon>
        <taxon>rosids</taxon>
        <taxon>fabids</taxon>
        <taxon>Fabales</taxon>
        <taxon>Fabaceae</taxon>
        <taxon>Papilionoideae</taxon>
        <taxon>50 kb inversion clade</taxon>
        <taxon>NPAAA clade</taxon>
        <taxon>indigoferoid/millettioid clade</taxon>
        <taxon>Phaseoleae</taxon>
        <taxon>Clitoria</taxon>
    </lineage>
</organism>
<comment type="similarity">
    <text evidence="2">Belongs to the ATP-dependent AMP-binding enzyme family.</text>
</comment>
<accession>A0AAN9K3S0</accession>
<comment type="caution">
    <text evidence="8">The sequence shown here is derived from an EMBL/GenBank/DDBJ whole genome shotgun (WGS) entry which is preliminary data.</text>
</comment>
<keyword evidence="5" id="KW-0067">ATP-binding</keyword>
<reference evidence="8 9" key="1">
    <citation type="submission" date="2024-01" db="EMBL/GenBank/DDBJ databases">
        <title>The genomes of 5 underutilized Papilionoideae crops provide insights into root nodulation and disease resistance.</title>
        <authorList>
            <person name="Yuan L."/>
        </authorList>
    </citation>
    <scope>NUCLEOTIDE SEQUENCE [LARGE SCALE GENOMIC DNA]</scope>
    <source>
        <strain evidence="8">LY-2023</strain>
        <tissue evidence="8">Leaf</tissue>
    </source>
</reference>
<dbReference type="InterPro" id="IPR020845">
    <property type="entry name" value="AMP-binding_CS"/>
</dbReference>
<dbReference type="SUPFAM" id="SSF56801">
    <property type="entry name" value="Acetyl-CoA synthetase-like"/>
    <property type="match status" value="1"/>
</dbReference>
<dbReference type="InterPro" id="IPR045851">
    <property type="entry name" value="AMP-bd_C_sf"/>
</dbReference>
<keyword evidence="4" id="KW-0547">Nucleotide-binding</keyword>
<name>A0AAN9K3S0_CLITE</name>
<evidence type="ECO:0000313" key="8">
    <source>
        <dbReference type="EMBL" id="KAK7309401.1"/>
    </source>
</evidence>
<evidence type="ECO:0008006" key="10">
    <source>
        <dbReference type="Google" id="ProtNLM"/>
    </source>
</evidence>
<dbReference type="InterPro" id="IPR042099">
    <property type="entry name" value="ANL_N_sf"/>
</dbReference>
<keyword evidence="3" id="KW-0436">Ligase</keyword>
<evidence type="ECO:0000256" key="3">
    <source>
        <dbReference type="ARBA" id="ARBA00022598"/>
    </source>
</evidence>
<dbReference type="PROSITE" id="PS00455">
    <property type="entry name" value="AMP_BINDING"/>
    <property type="match status" value="1"/>
</dbReference>
<keyword evidence="9" id="KW-1185">Reference proteome</keyword>
<feature type="domain" description="AMP-binding enzyme C-terminal" evidence="7">
    <location>
        <begin position="449"/>
        <end position="523"/>
    </location>
</feature>
<dbReference type="CDD" id="cd12118">
    <property type="entry name" value="ttLC_FACS_AEE21_like"/>
    <property type="match status" value="1"/>
</dbReference>
<dbReference type="AlphaFoldDB" id="A0AAN9K3S0"/>
<evidence type="ECO:0000259" key="7">
    <source>
        <dbReference type="Pfam" id="PF13193"/>
    </source>
</evidence>
<sequence>MEVSNMRDGEVETPMSFLEGAARTFGDKISIIYNHHHRFSWRQTHQRCLKLASALAMLGISPNDVVAALAPNTPAMYELHFGVPMAGAILSALNTKLDASALAQILEQLEPFKVIFVDYQFIDSTLKACEMVSQKTLKPPLIILIPDYDQEPSFLVPQGTLHYNELLAMGQEDFKALTPSNESDPISVNFTSGSTGVPKGAIYSHKGAYLNSLATIARFNMKQKMPVFLWTVDMFRCNGWCFTWAMAALGGTNICLRNVSAKGIYDAIHLYKVTHFCGAPFLLDLIADASPSDTRPLPHAVSVTVAGVLPPLQVLNKVVELGFDLNIGYGMTEALGPVILRPWKPNSEDEFTKLNYGENSEFIQEVDVKDPETMKSTPHDGKTIGEIMFKGNTLMVGYAKNSQETEKAFKGGWYRTRDVGVRQINGSIVFKDRAKDILYPKGEAVSSIEVEAVLLNHPKVLKAAVVGRYDECFVESPFAVVKLKDGCSATAEDIIQFCEDHMATHMVPTSVMFGDLPVNSTGKLQKFLIREKVRTNKWE</sequence>
<evidence type="ECO:0000256" key="4">
    <source>
        <dbReference type="ARBA" id="ARBA00022741"/>
    </source>
</evidence>
<protein>
    <recommendedName>
        <fullName evidence="10">4-coumarate--CoA ligase</fullName>
    </recommendedName>
</protein>
<gene>
    <name evidence="8" type="ORF">RJT34_06096</name>
</gene>
<evidence type="ECO:0000256" key="5">
    <source>
        <dbReference type="ARBA" id="ARBA00022840"/>
    </source>
</evidence>
<dbReference type="EMBL" id="JAYKXN010000002">
    <property type="protein sequence ID" value="KAK7309401.1"/>
    <property type="molecule type" value="Genomic_DNA"/>
</dbReference>
<dbReference type="GO" id="GO:0005524">
    <property type="term" value="F:ATP binding"/>
    <property type="evidence" value="ECO:0007669"/>
    <property type="project" value="UniProtKB-KW"/>
</dbReference>
<dbReference type="Pfam" id="PF13193">
    <property type="entry name" value="AMP-binding_C"/>
    <property type="match status" value="1"/>
</dbReference>
<dbReference type="InterPro" id="IPR025110">
    <property type="entry name" value="AMP-bd_C"/>
</dbReference>
<dbReference type="InterPro" id="IPR000873">
    <property type="entry name" value="AMP-dep_synth/lig_dom"/>
</dbReference>
<dbReference type="Proteomes" id="UP001359559">
    <property type="component" value="Unassembled WGS sequence"/>
</dbReference>
<dbReference type="PANTHER" id="PTHR43859:SF11">
    <property type="entry name" value="4-COUMARATE--COA LIGASE"/>
    <property type="match status" value="1"/>
</dbReference>
<dbReference type="Pfam" id="PF00501">
    <property type="entry name" value="AMP-binding"/>
    <property type="match status" value="1"/>
</dbReference>
<proteinExistence type="inferred from homology"/>
<evidence type="ECO:0000313" key="9">
    <source>
        <dbReference type="Proteomes" id="UP001359559"/>
    </source>
</evidence>
<feature type="domain" description="AMP-dependent synthetase/ligase" evidence="6">
    <location>
        <begin position="19"/>
        <end position="398"/>
    </location>
</feature>
<dbReference type="PANTHER" id="PTHR43859">
    <property type="entry name" value="ACYL-ACTIVATING ENZYME"/>
    <property type="match status" value="1"/>
</dbReference>
<dbReference type="GO" id="GO:0016874">
    <property type="term" value="F:ligase activity"/>
    <property type="evidence" value="ECO:0007669"/>
    <property type="project" value="UniProtKB-KW"/>
</dbReference>